<accession>A0A1G2DGW3</accession>
<sequence length="101" mass="12373">MDEMIQSFEGVFYFFTVKYYSRDLDAYTGGKHGGYTLPRAIREKVLNEYTLFRFPDRIPYRFDYVFIGPYEREMGVSEELFSDYERMYDRDWVTIYKTRGR</sequence>
<dbReference type="EMBL" id="MHLN01000002">
    <property type="protein sequence ID" value="OGZ12753.1"/>
    <property type="molecule type" value="Genomic_DNA"/>
</dbReference>
<gene>
    <name evidence="1" type="ORF">A3D67_03010</name>
</gene>
<evidence type="ECO:0000313" key="1">
    <source>
        <dbReference type="EMBL" id="OGZ12753.1"/>
    </source>
</evidence>
<proteinExistence type="predicted"/>
<comment type="caution">
    <text evidence="1">The sequence shown here is derived from an EMBL/GenBank/DDBJ whole genome shotgun (WGS) entry which is preliminary data.</text>
</comment>
<protein>
    <submittedName>
        <fullName evidence="1">Uncharacterized protein</fullName>
    </submittedName>
</protein>
<organism evidence="1 2">
    <name type="scientific">Candidatus Lloydbacteria bacterium RIFCSPHIGHO2_02_FULL_51_22</name>
    <dbReference type="NCBI Taxonomy" id="1798663"/>
    <lineage>
        <taxon>Bacteria</taxon>
        <taxon>Candidatus Lloydiibacteriota</taxon>
    </lineage>
</organism>
<name>A0A1G2DGW3_9BACT</name>
<evidence type="ECO:0000313" key="2">
    <source>
        <dbReference type="Proteomes" id="UP000178099"/>
    </source>
</evidence>
<dbReference type="AlphaFoldDB" id="A0A1G2DGW3"/>
<reference evidence="1 2" key="1">
    <citation type="journal article" date="2016" name="Nat. Commun.">
        <title>Thousands of microbial genomes shed light on interconnected biogeochemical processes in an aquifer system.</title>
        <authorList>
            <person name="Anantharaman K."/>
            <person name="Brown C.T."/>
            <person name="Hug L.A."/>
            <person name="Sharon I."/>
            <person name="Castelle C.J."/>
            <person name="Probst A.J."/>
            <person name="Thomas B.C."/>
            <person name="Singh A."/>
            <person name="Wilkins M.J."/>
            <person name="Karaoz U."/>
            <person name="Brodie E.L."/>
            <person name="Williams K.H."/>
            <person name="Hubbard S.S."/>
            <person name="Banfield J.F."/>
        </authorList>
    </citation>
    <scope>NUCLEOTIDE SEQUENCE [LARGE SCALE GENOMIC DNA]</scope>
</reference>
<dbReference type="Proteomes" id="UP000178099">
    <property type="component" value="Unassembled WGS sequence"/>
</dbReference>